<dbReference type="Proteomes" id="UP000297422">
    <property type="component" value="Unassembled WGS sequence"/>
</dbReference>
<proteinExistence type="predicted"/>
<comment type="caution">
    <text evidence="2">The sequence shown here is derived from an EMBL/GenBank/DDBJ whole genome shotgun (WGS) entry which is preliminary data.</text>
</comment>
<name>A0ABY2N393_9LEPT</name>
<keyword evidence="3" id="KW-1185">Reference proteome</keyword>
<organism evidence="2 3">
    <name type="scientific">Leptospira stimsonii</name>
    <dbReference type="NCBI Taxonomy" id="2202203"/>
    <lineage>
        <taxon>Bacteria</taxon>
        <taxon>Pseudomonadati</taxon>
        <taxon>Spirochaetota</taxon>
        <taxon>Spirochaetia</taxon>
        <taxon>Leptospirales</taxon>
        <taxon>Leptospiraceae</taxon>
        <taxon>Leptospira</taxon>
    </lineage>
</organism>
<evidence type="ECO:0000313" key="3">
    <source>
        <dbReference type="Proteomes" id="UP000297422"/>
    </source>
</evidence>
<evidence type="ECO:0000256" key="1">
    <source>
        <dbReference type="SAM" id="MobiDB-lite"/>
    </source>
</evidence>
<evidence type="ECO:0000313" key="2">
    <source>
        <dbReference type="EMBL" id="TGM14935.1"/>
    </source>
</evidence>
<accession>A0ABY2N393</accession>
<feature type="region of interest" description="Disordered" evidence="1">
    <location>
        <begin position="16"/>
        <end position="41"/>
    </location>
</feature>
<dbReference type="RefSeq" id="WP_135685166.1">
    <property type="nucleotide sequence ID" value="NZ_RQEQ01000006.1"/>
</dbReference>
<protein>
    <submittedName>
        <fullName evidence="2">Uncharacterized protein</fullName>
    </submittedName>
</protein>
<dbReference type="EMBL" id="RQGT01000071">
    <property type="protein sequence ID" value="TGM14935.1"/>
    <property type="molecule type" value="Genomic_DNA"/>
</dbReference>
<sequence length="97" mass="11037">MRNILVHLSVPPEAPRIRSAPFESRHSQKKIPISDRTSSDPANTTLHLVLLSLRKGVEKVIEIDNKGKFPFHGMRLDLLHLEDHPIDLKPEKYSLGI</sequence>
<reference evidence="3" key="1">
    <citation type="journal article" date="2019" name="PLoS Negl. Trop. Dis.">
        <title>Revisiting the worldwide diversity of Leptospira species in the environment.</title>
        <authorList>
            <person name="Vincent A.T."/>
            <person name="Schiettekatte O."/>
            <person name="Bourhy P."/>
            <person name="Veyrier F.J."/>
            <person name="Picardeau M."/>
        </authorList>
    </citation>
    <scope>NUCLEOTIDE SEQUENCE [LARGE SCALE GENOMIC DNA]</scope>
    <source>
        <strain evidence="3">201702407</strain>
    </source>
</reference>
<gene>
    <name evidence="2" type="ORF">EHQ90_10685</name>
</gene>